<accession>A0A131YFR1</accession>
<reference evidence="1" key="1">
    <citation type="journal article" date="2016" name="Ticks Tick Borne Dis.">
        <title>De novo assembly and annotation of the salivary gland transcriptome of Rhipicephalus appendiculatus male and female ticks during blood feeding.</title>
        <authorList>
            <person name="de Castro M.H."/>
            <person name="de Klerk D."/>
            <person name="Pienaar R."/>
            <person name="Latif A.A."/>
            <person name="Rees D.J."/>
            <person name="Mans B.J."/>
        </authorList>
    </citation>
    <scope>NUCLEOTIDE SEQUENCE</scope>
    <source>
        <tissue evidence="1">Salivary glands</tissue>
    </source>
</reference>
<evidence type="ECO:0000313" key="1">
    <source>
        <dbReference type="EMBL" id="JAP76761.1"/>
    </source>
</evidence>
<organism evidence="1">
    <name type="scientific">Rhipicephalus appendiculatus</name>
    <name type="common">Brown ear tick</name>
    <dbReference type="NCBI Taxonomy" id="34631"/>
    <lineage>
        <taxon>Eukaryota</taxon>
        <taxon>Metazoa</taxon>
        <taxon>Ecdysozoa</taxon>
        <taxon>Arthropoda</taxon>
        <taxon>Chelicerata</taxon>
        <taxon>Arachnida</taxon>
        <taxon>Acari</taxon>
        <taxon>Parasitiformes</taxon>
        <taxon>Ixodida</taxon>
        <taxon>Ixodoidea</taxon>
        <taxon>Ixodidae</taxon>
        <taxon>Rhipicephalinae</taxon>
        <taxon>Rhipicephalus</taxon>
        <taxon>Rhipicephalus</taxon>
    </lineage>
</organism>
<proteinExistence type="predicted"/>
<dbReference type="EMBL" id="GEDV01011796">
    <property type="protein sequence ID" value="JAP76761.1"/>
    <property type="molecule type" value="Transcribed_RNA"/>
</dbReference>
<sequence>MVTHQSTLGRDWCITRTNNTTNVASAHIIHRYTTTCNMKKKNTYTCKQGDKNRIQSECLFFFSNLSPSTHSFSNQSLCAHKNIYIYI</sequence>
<dbReference type="AlphaFoldDB" id="A0A131YFR1"/>
<name>A0A131YFR1_RHIAP</name>
<protein>
    <submittedName>
        <fullName evidence="1">Uncharacterized protein</fullName>
    </submittedName>
</protein>